<evidence type="ECO:0008006" key="3">
    <source>
        <dbReference type="Google" id="ProtNLM"/>
    </source>
</evidence>
<gene>
    <name evidence="1" type="ORF">EH32_15800</name>
</gene>
<organism evidence="1 2">
    <name type="scientific">Erythrobacter litoralis</name>
    <dbReference type="NCBI Taxonomy" id="39960"/>
    <lineage>
        <taxon>Bacteria</taxon>
        <taxon>Pseudomonadati</taxon>
        <taxon>Pseudomonadota</taxon>
        <taxon>Alphaproteobacteria</taxon>
        <taxon>Sphingomonadales</taxon>
        <taxon>Erythrobacteraceae</taxon>
        <taxon>Erythrobacter/Porphyrobacter group</taxon>
        <taxon>Erythrobacter</taxon>
    </lineage>
</organism>
<comment type="caution">
    <text evidence="1">The sequence shown here is derived from an EMBL/GenBank/DDBJ whole genome shotgun (WGS) entry which is preliminary data.</text>
</comment>
<name>A0A074MGX2_9SPHN</name>
<proteinExistence type="predicted"/>
<keyword evidence="2" id="KW-1185">Reference proteome</keyword>
<dbReference type="PATRIC" id="fig|39960.10.peg.1205"/>
<protein>
    <recommendedName>
        <fullName evidence="3">STAS/SEC14 domain-containing protein</fullName>
    </recommendedName>
</protein>
<accession>A0A074MGX2</accession>
<sequence>MGADMASLAPTFTVTRDDARREVHYALTGLFTIEAIDRFFEELRRVAGPFMEDRKGFRAIGDLRQYSVQPRDVAERMQMSQDISAKVGVTKMAIVYSSVLQMQQLRRVSNALDMGYFTEMAEALDWLRKD</sequence>
<dbReference type="Proteomes" id="UP000027866">
    <property type="component" value="Unassembled WGS sequence"/>
</dbReference>
<dbReference type="EMBL" id="JMIX01000009">
    <property type="protein sequence ID" value="KEO92719.1"/>
    <property type="molecule type" value="Genomic_DNA"/>
</dbReference>
<evidence type="ECO:0000313" key="1">
    <source>
        <dbReference type="EMBL" id="KEO92719.1"/>
    </source>
</evidence>
<reference evidence="1 2" key="1">
    <citation type="submission" date="2014-04" db="EMBL/GenBank/DDBJ databases">
        <title>A comprehensive comparison of genomes of Erythrobacter spp. Strains.</title>
        <authorList>
            <person name="Zheng Q."/>
        </authorList>
    </citation>
    <scope>NUCLEOTIDE SEQUENCE [LARGE SCALE GENOMIC DNA]</scope>
    <source>
        <strain evidence="1 2">DSM 8509</strain>
    </source>
</reference>
<evidence type="ECO:0000313" key="2">
    <source>
        <dbReference type="Proteomes" id="UP000027866"/>
    </source>
</evidence>
<dbReference type="KEGG" id="elq:Ga0102493_112116"/>
<dbReference type="AlphaFoldDB" id="A0A074MGX2"/>